<dbReference type="Proteomes" id="UP000031668">
    <property type="component" value="Unassembled WGS sequence"/>
</dbReference>
<comment type="subcellular location">
    <subcellularLocation>
        <location evidence="1">Nucleus</location>
    </subcellularLocation>
</comment>
<dbReference type="InterPro" id="IPR051651">
    <property type="entry name" value="DMTF1_DNA-bind_reg"/>
</dbReference>
<evidence type="ECO:0000259" key="5">
    <source>
        <dbReference type="PROSITE" id="PS51294"/>
    </source>
</evidence>
<keyword evidence="2" id="KW-0238">DNA-binding</keyword>
<accession>A0A0C2JHC3</accession>
<dbReference type="Pfam" id="PF00249">
    <property type="entry name" value="Myb_DNA-binding"/>
    <property type="match status" value="1"/>
</dbReference>
<dbReference type="CDD" id="cd00167">
    <property type="entry name" value="SANT"/>
    <property type="match status" value="1"/>
</dbReference>
<evidence type="ECO:0000256" key="1">
    <source>
        <dbReference type="ARBA" id="ARBA00004123"/>
    </source>
</evidence>
<gene>
    <name evidence="6" type="ORF">RF11_09563</name>
</gene>
<organism evidence="6 7">
    <name type="scientific">Thelohanellus kitauei</name>
    <name type="common">Myxosporean</name>
    <dbReference type="NCBI Taxonomy" id="669202"/>
    <lineage>
        <taxon>Eukaryota</taxon>
        <taxon>Metazoa</taxon>
        <taxon>Cnidaria</taxon>
        <taxon>Myxozoa</taxon>
        <taxon>Myxosporea</taxon>
        <taxon>Bivalvulida</taxon>
        <taxon>Platysporina</taxon>
        <taxon>Myxobolidae</taxon>
        <taxon>Thelohanellus</taxon>
    </lineage>
</organism>
<dbReference type="Gene3D" id="1.10.10.60">
    <property type="entry name" value="Homeodomain-like"/>
    <property type="match status" value="2"/>
</dbReference>
<dbReference type="InterPro" id="IPR009057">
    <property type="entry name" value="Homeodomain-like_sf"/>
</dbReference>
<evidence type="ECO:0000259" key="4">
    <source>
        <dbReference type="PROSITE" id="PS50090"/>
    </source>
</evidence>
<dbReference type="InterPro" id="IPR001005">
    <property type="entry name" value="SANT/Myb"/>
</dbReference>
<protein>
    <submittedName>
        <fullName evidence="6">Cyclin-D-binding Myb-like transcription factor 1</fullName>
    </submittedName>
</protein>
<name>A0A0C2JHC3_THEKT</name>
<reference evidence="6 7" key="1">
    <citation type="journal article" date="2014" name="Genome Biol. Evol.">
        <title>The genome of the myxosporean Thelohanellus kitauei shows adaptations to nutrient acquisition within its fish host.</title>
        <authorList>
            <person name="Yang Y."/>
            <person name="Xiong J."/>
            <person name="Zhou Z."/>
            <person name="Huo F."/>
            <person name="Miao W."/>
            <person name="Ran C."/>
            <person name="Liu Y."/>
            <person name="Zhang J."/>
            <person name="Feng J."/>
            <person name="Wang M."/>
            <person name="Wang M."/>
            <person name="Wang L."/>
            <person name="Yao B."/>
        </authorList>
    </citation>
    <scope>NUCLEOTIDE SEQUENCE [LARGE SCALE GENOMIC DNA]</scope>
    <source>
        <strain evidence="6">Wuqing</strain>
    </source>
</reference>
<dbReference type="PANTHER" id="PTHR46380:SF2">
    <property type="entry name" value="CYCLIN-D-BINDING MYB-LIKE TRANSCRIPTION FACTOR 1"/>
    <property type="match status" value="1"/>
</dbReference>
<comment type="caution">
    <text evidence="6">The sequence shown here is derived from an EMBL/GenBank/DDBJ whole genome shotgun (WGS) entry which is preliminary data.</text>
</comment>
<feature type="domain" description="HTH myb-type" evidence="5">
    <location>
        <begin position="1"/>
        <end position="40"/>
    </location>
</feature>
<dbReference type="OrthoDB" id="39591at2759"/>
<dbReference type="InterPro" id="IPR017930">
    <property type="entry name" value="Myb_dom"/>
</dbReference>
<evidence type="ECO:0000313" key="7">
    <source>
        <dbReference type="Proteomes" id="UP000031668"/>
    </source>
</evidence>
<sequence length="192" mass="23166">MFIYRLVAQYGRKWVLIGKKLNKSPNNCKNKFMSNYVPSGAERKIGVWDKSECKRLRKAIRKVMNVPKKTMVYKDIPWGLVSEMVKTRSPRNCQRHWCVTFCCWKIHSFVTKFSEEVFYEFVERIRQLNVEYWRCIDWESLWETFDKGSYTPSPLGIYRIILRRVKEKLKIPLLHNSKVEDVINQIYKNKRS</sequence>
<proteinExistence type="predicted"/>
<dbReference type="EMBL" id="JWZT01002732">
    <property type="protein sequence ID" value="KII68688.1"/>
    <property type="molecule type" value="Genomic_DNA"/>
</dbReference>
<dbReference type="PROSITE" id="PS51294">
    <property type="entry name" value="HTH_MYB"/>
    <property type="match status" value="1"/>
</dbReference>
<evidence type="ECO:0000256" key="3">
    <source>
        <dbReference type="ARBA" id="ARBA00023242"/>
    </source>
</evidence>
<dbReference type="SUPFAM" id="SSF46689">
    <property type="entry name" value="Homeodomain-like"/>
    <property type="match status" value="2"/>
</dbReference>
<feature type="domain" description="Myb-like" evidence="4">
    <location>
        <begin position="40"/>
        <end position="101"/>
    </location>
</feature>
<dbReference type="AlphaFoldDB" id="A0A0C2JHC3"/>
<dbReference type="GO" id="GO:0000981">
    <property type="term" value="F:DNA-binding transcription factor activity, RNA polymerase II-specific"/>
    <property type="evidence" value="ECO:0007669"/>
    <property type="project" value="TreeGrafter"/>
</dbReference>
<dbReference type="SMART" id="SM00717">
    <property type="entry name" value="SANT"/>
    <property type="match status" value="2"/>
</dbReference>
<dbReference type="GO" id="GO:0000978">
    <property type="term" value="F:RNA polymerase II cis-regulatory region sequence-specific DNA binding"/>
    <property type="evidence" value="ECO:0007669"/>
    <property type="project" value="TreeGrafter"/>
</dbReference>
<dbReference type="PANTHER" id="PTHR46380">
    <property type="entry name" value="CYCLIN-D-BINDING MYB-LIKE TRANSCRIPTION FACTOR 1"/>
    <property type="match status" value="1"/>
</dbReference>
<keyword evidence="7" id="KW-1185">Reference proteome</keyword>
<dbReference type="PROSITE" id="PS50090">
    <property type="entry name" value="MYB_LIKE"/>
    <property type="match status" value="1"/>
</dbReference>
<evidence type="ECO:0000256" key="2">
    <source>
        <dbReference type="ARBA" id="ARBA00023125"/>
    </source>
</evidence>
<dbReference type="GO" id="GO:0005634">
    <property type="term" value="C:nucleus"/>
    <property type="evidence" value="ECO:0007669"/>
    <property type="project" value="UniProtKB-SubCell"/>
</dbReference>
<keyword evidence="3" id="KW-0539">Nucleus</keyword>
<evidence type="ECO:0000313" key="6">
    <source>
        <dbReference type="EMBL" id="KII68688.1"/>
    </source>
</evidence>